<evidence type="ECO:0000313" key="4">
    <source>
        <dbReference type="EMBL" id="KAL1510547.1"/>
    </source>
</evidence>
<feature type="region of interest" description="Disordered" evidence="1">
    <location>
        <begin position="39"/>
        <end position="98"/>
    </location>
</feature>
<keyword evidence="2" id="KW-1133">Transmembrane helix</keyword>
<feature type="compositionally biased region" description="Basic and acidic residues" evidence="1">
    <location>
        <begin position="40"/>
        <end position="58"/>
    </location>
</feature>
<organism evidence="4 5">
    <name type="scientific">Prymnesium parvum</name>
    <name type="common">Toxic golden alga</name>
    <dbReference type="NCBI Taxonomy" id="97485"/>
    <lineage>
        <taxon>Eukaryota</taxon>
        <taxon>Haptista</taxon>
        <taxon>Haptophyta</taxon>
        <taxon>Prymnesiophyceae</taxon>
        <taxon>Prymnesiales</taxon>
        <taxon>Prymnesiaceae</taxon>
        <taxon>Prymnesium</taxon>
    </lineage>
</organism>
<protein>
    <submittedName>
        <fullName evidence="4">Uncharacterized protein</fullName>
    </submittedName>
</protein>
<evidence type="ECO:0000256" key="2">
    <source>
        <dbReference type="SAM" id="Phobius"/>
    </source>
</evidence>
<dbReference type="EMBL" id="JBGBPQ010000015">
    <property type="protein sequence ID" value="KAL1510547.1"/>
    <property type="molecule type" value="Genomic_DNA"/>
</dbReference>
<feature type="chain" id="PRO_5044306173" evidence="3">
    <location>
        <begin position="19"/>
        <end position="147"/>
    </location>
</feature>
<dbReference type="AlphaFoldDB" id="A0AB34J2Z1"/>
<proteinExistence type="predicted"/>
<keyword evidence="2" id="KW-0812">Transmembrane</keyword>
<reference evidence="4 5" key="1">
    <citation type="journal article" date="2024" name="Science">
        <title>Giant polyketide synthase enzymes in the biosynthesis of giant marine polyether toxins.</title>
        <authorList>
            <person name="Fallon T.R."/>
            <person name="Shende V.V."/>
            <person name="Wierzbicki I.H."/>
            <person name="Pendleton A.L."/>
            <person name="Watervoot N.F."/>
            <person name="Auber R.P."/>
            <person name="Gonzalez D.J."/>
            <person name="Wisecaver J.H."/>
            <person name="Moore B.S."/>
        </authorList>
    </citation>
    <scope>NUCLEOTIDE SEQUENCE [LARGE SCALE GENOMIC DNA]</scope>
    <source>
        <strain evidence="4 5">12B1</strain>
    </source>
</reference>
<keyword evidence="5" id="KW-1185">Reference proteome</keyword>
<keyword evidence="3" id="KW-0732">Signal</keyword>
<evidence type="ECO:0000256" key="1">
    <source>
        <dbReference type="SAM" id="MobiDB-lite"/>
    </source>
</evidence>
<gene>
    <name evidence="4" type="ORF">AB1Y20_006850</name>
</gene>
<evidence type="ECO:0000256" key="3">
    <source>
        <dbReference type="SAM" id="SignalP"/>
    </source>
</evidence>
<keyword evidence="2" id="KW-0472">Membrane</keyword>
<accession>A0AB34J2Z1</accession>
<comment type="caution">
    <text evidence="4">The sequence shown here is derived from an EMBL/GenBank/DDBJ whole genome shotgun (WGS) entry which is preliminary data.</text>
</comment>
<sequence>MPSTLALAFLLLPALSHGFSTPFPRRSCLAGQHTILSSRTHADARLGHTDPSRRRGEPPTDGIAKLSAARRQRSGANAHGGAQPTCARRRRPRAGGRAAAAAMAAEPGGPLRAAEKLYVRAAPFIYYGAYVAFFGKMVLVLVERATG</sequence>
<feature type="transmembrane region" description="Helical" evidence="2">
    <location>
        <begin position="124"/>
        <end position="142"/>
    </location>
</feature>
<feature type="signal peptide" evidence="3">
    <location>
        <begin position="1"/>
        <end position="18"/>
    </location>
</feature>
<evidence type="ECO:0000313" key="5">
    <source>
        <dbReference type="Proteomes" id="UP001515480"/>
    </source>
</evidence>
<name>A0AB34J2Z1_PRYPA</name>
<dbReference type="Proteomes" id="UP001515480">
    <property type="component" value="Unassembled WGS sequence"/>
</dbReference>